<proteinExistence type="predicted"/>
<dbReference type="PANTHER" id="PTHR31805:SF27">
    <property type="entry name" value="WAS_WASL-INTERACTING PROTEIN FAMILY MEMBER 3-LIKE"/>
    <property type="match status" value="1"/>
</dbReference>
<gene>
    <name evidence="2" type="primary">LOC107818562</name>
</gene>
<dbReference type="GeneID" id="107818562"/>
<dbReference type="Pfam" id="PF07223">
    <property type="entry name" value="DUF1421"/>
    <property type="match status" value="1"/>
</dbReference>
<dbReference type="OrthoDB" id="515416at2759"/>
<dbReference type="AlphaFoldDB" id="A0A1S4CFX4"/>
<keyword evidence="1" id="KW-1185">Reference proteome</keyword>
<reference evidence="2" key="2">
    <citation type="submission" date="2025-08" db="UniProtKB">
        <authorList>
            <consortium name="RefSeq"/>
        </authorList>
    </citation>
    <scope>IDENTIFICATION</scope>
</reference>
<sequence length="552" mass="59796">MYTTPSMNTSQYMDKQIMDLTNSQSNNDFINLMNPHQDISGGTKGESIVPSYESHPIRPTGSSPPKSNIDSGHTTGARAWNSAEFKSKTASIRNYGSLDSLAPAKLIVDKDLKTVDSSLLFEIDHTVKKYADSLLLAIESVSARLSQVETRNRQIETSLDDLKLSVDTNHGSTDGKLKLVESIFRAVQDGVQVIKNKQDIMDTQLQLARFQVPKLEQEVDTHNTTHVDSAQPRSSAPVLSHQQFPPVLALAQPPFTLPPPNAPPSPPQQNSLSQVQLQNQLAQNPISSGTQNETYFPPIGRAPGNSSQQYQLLAPQQPQTSIPPHPHQGYQPSPSPPYSQPSPPLQGHPPYTSVNHSQPQPPLSRHPEERHHIASQNYPLPNTSQPPSNPASGAPASQQFYAAHSNIFEPPYGRQVSGFSGPSTGPGESYPYSGSPVQHGSDSPLKSQPLLSTAMGQSGGSGYPQLPTARILPQALPTASVVGSGSSSPRTGTRVPIDDVVDKVTNMGFSRDQVRATVRRLTENGQSVDLNVVLDKLMNNGECRPPQGWYGR</sequence>
<evidence type="ECO:0000313" key="1">
    <source>
        <dbReference type="Proteomes" id="UP000790787"/>
    </source>
</evidence>
<dbReference type="STRING" id="4097.A0A1S4CFX4"/>
<dbReference type="Proteomes" id="UP000790787">
    <property type="component" value="Chromosome 14"/>
</dbReference>
<dbReference type="PaxDb" id="4097-A0A1S4CFX4"/>
<accession>A0A1S4CFX4</accession>
<dbReference type="RefSeq" id="XP_016500082.1">
    <property type="nucleotide sequence ID" value="XM_016644596.1"/>
</dbReference>
<name>A0A1S4CFX4_TOBAC</name>
<evidence type="ECO:0000313" key="2">
    <source>
        <dbReference type="RefSeq" id="XP_016500082.1"/>
    </source>
</evidence>
<dbReference type="InterPro" id="IPR015940">
    <property type="entry name" value="UBA"/>
</dbReference>
<dbReference type="PANTHER" id="PTHR31805">
    <property type="entry name" value="RECEPTOR-LIKE KINASE, PUTATIVE (DUF1421)-RELATED"/>
    <property type="match status" value="1"/>
</dbReference>
<protein>
    <submittedName>
        <fullName evidence="2">SH3 domain-containing protein C23A1.17 isoform X1</fullName>
    </submittedName>
</protein>
<reference evidence="1" key="1">
    <citation type="journal article" date="2014" name="Nat. Commun.">
        <title>The tobacco genome sequence and its comparison with those of tomato and potato.</title>
        <authorList>
            <person name="Sierro N."/>
            <person name="Battey J.N."/>
            <person name="Ouadi S."/>
            <person name="Bakaher N."/>
            <person name="Bovet L."/>
            <person name="Willig A."/>
            <person name="Goepfert S."/>
            <person name="Peitsch M.C."/>
            <person name="Ivanov N.V."/>
        </authorList>
    </citation>
    <scope>NUCLEOTIDE SEQUENCE [LARGE SCALE GENOMIC DNA]</scope>
</reference>
<organism evidence="1 2">
    <name type="scientific">Nicotiana tabacum</name>
    <name type="common">Common tobacco</name>
    <dbReference type="NCBI Taxonomy" id="4097"/>
    <lineage>
        <taxon>Eukaryota</taxon>
        <taxon>Viridiplantae</taxon>
        <taxon>Streptophyta</taxon>
        <taxon>Embryophyta</taxon>
        <taxon>Tracheophyta</taxon>
        <taxon>Spermatophyta</taxon>
        <taxon>Magnoliopsida</taxon>
        <taxon>eudicotyledons</taxon>
        <taxon>Gunneridae</taxon>
        <taxon>Pentapetalae</taxon>
        <taxon>asterids</taxon>
        <taxon>lamiids</taxon>
        <taxon>Solanales</taxon>
        <taxon>Solanaceae</taxon>
        <taxon>Nicotianoideae</taxon>
        <taxon>Nicotianeae</taxon>
        <taxon>Nicotiana</taxon>
    </lineage>
</organism>
<dbReference type="InterPro" id="IPR010820">
    <property type="entry name" value="DUF1421"/>
</dbReference>
<dbReference type="KEGG" id="nta:107818562"/>
<dbReference type="PROSITE" id="PS50030">
    <property type="entry name" value="UBA"/>
    <property type="match status" value="1"/>
</dbReference>